<sequence>MSLRALLLAIALTTAASPVATAADATTYYLDCQGGDDTATGTSSDAPWRSLARAGTHTYAPGERLLLKRGTKCEGVLAPQGKGADGEPVRIDAYGDESESKPHIEGGGARAALLLIDTEQWEIRNLDLSNTGPVTTTDRRAGLYVELTDYGVAHHFVVEDVDVHDVNGADFKDPDPSGGILFAVKGSTTATRFDHLRVSGSTVRHVDRTGIATSSTWERKSGAEQMQSTGIEFTHNKVYDAGGDGIVVQKARGALVEGNYVDGFNMRSTGYNAGIWAWDSDDVLYQYNEVTGGHGTNDSMAYDIDGGNNRNVYRYNYSHDNEGGFLLVCNAKGMTSDGNRVHDNISVNDRNMATPYGVVSVVCRSATDTRVYRNTIVTKYSGTALVSGNGSTGVTFEDNVFVGATGQAGSPIRDTVNTYRNNLYWRTDQPRDAAGVRADPLLVSAEPAAPDDVRLKSGSPARGTGSVKAGGDGTTHDYFGNPIPDPPNIGADQSR</sequence>
<dbReference type="STRING" id="159449.B4N89_35925"/>
<comment type="caution">
    <text evidence="4">The sequence shown here is derived from an EMBL/GenBank/DDBJ whole genome shotgun (WGS) entry which is preliminary data.</text>
</comment>
<dbReference type="InterPro" id="IPR011050">
    <property type="entry name" value="Pectin_lyase_fold/virulence"/>
</dbReference>
<dbReference type="Proteomes" id="UP000190037">
    <property type="component" value="Unassembled WGS sequence"/>
</dbReference>
<evidence type="ECO:0000256" key="1">
    <source>
        <dbReference type="SAM" id="MobiDB-lite"/>
    </source>
</evidence>
<feature type="signal peptide" evidence="2">
    <location>
        <begin position="1"/>
        <end position="22"/>
    </location>
</feature>
<feature type="chain" id="PRO_5039039428" description="Right handed beta helix domain-containing protein" evidence="2">
    <location>
        <begin position="23"/>
        <end position="495"/>
    </location>
</feature>
<feature type="region of interest" description="Disordered" evidence="1">
    <location>
        <begin position="447"/>
        <end position="495"/>
    </location>
</feature>
<name>A0A1T3NLC3_9ACTN</name>
<evidence type="ECO:0000313" key="4">
    <source>
        <dbReference type="EMBL" id="OPC77693.1"/>
    </source>
</evidence>
<evidence type="ECO:0000256" key="2">
    <source>
        <dbReference type="SAM" id="SignalP"/>
    </source>
</evidence>
<dbReference type="EMBL" id="MWQN01000003">
    <property type="protein sequence ID" value="OPC77693.1"/>
    <property type="molecule type" value="Genomic_DNA"/>
</dbReference>
<keyword evidence="5" id="KW-1185">Reference proteome</keyword>
<dbReference type="SMART" id="SM00710">
    <property type="entry name" value="PbH1"/>
    <property type="match status" value="7"/>
</dbReference>
<dbReference type="SUPFAM" id="SSF51126">
    <property type="entry name" value="Pectin lyase-like"/>
    <property type="match status" value="2"/>
</dbReference>
<dbReference type="Gene3D" id="2.160.20.10">
    <property type="entry name" value="Single-stranded right-handed beta-helix, Pectin lyase-like"/>
    <property type="match status" value="1"/>
</dbReference>
<protein>
    <recommendedName>
        <fullName evidence="3">Right handed beta helix domain-containing protein</fullName>
    </recommendedName>
</protein>
<gene>
    <name evidence="4" type="ORF">B4N89_35925</name>
</gene>
<dbReference type="Pfam" id="PF13229">
    <property type="entry name" value="Beta_helix"/>
    <property type="match status" value="1"/>
</dbReference>
<organism evidence="4 5">
    <name type="scientific">Embleya scabrispora</name>
    <dbReference type="NCBI Taxonomy" id="159449"/>
    <lineage>
        <taxon>Bacteria</taxon>
        <taxon>Bacillati</taxon>
        <taxon>Actinomycetota</taxon>
        <taxon>Actinomycetes</taxon>
        <taxon>Kitasatosporales</taxon>
        <taxon>Streptomycetaceae</taxon>
        <taxon>Embleya</taxon>
    </lineage>
</organism>
<keyword evidence="2" id="KW-0732">Signal</keyword>
<feature type="domain" description="Right handed beta helix" evidence="3">
    <location>
        <begin position="196"/>
        <end position="356"/>
    </location>
</feature>
<dbReference type="InterPro" id="IPR012334">
    <property type="entry name" value="Pectin_lyas_fold"/>
</dbReference>
<evidence type="ECO:0000259" key="3">
    <source>
        <dbReference type="Pfam" id="PF13229"/>
    </source>
</evidence>
<proteinExistence type="predicted"/>
<dbReference type="InterPro" id="IPR006626">
    <property type="entry name" value="PbH1"/>
</dbReference>
<evidence type="ECO:0000313" key="5">
    <source>
        <dbReference type="Proteomes" id="UP000190037"/>
    </source>
</evidence>
<reference evidence="4 5" key="1">
    <citation type="submission" date="2017-03" db="EMBL/GenBank/DDBJ databases">
        <title>Draft genome sequence of Streptomyces scabrisporus NF3, endophyte isolated from Amphipterygium adstringens.</title>
        <authorList>
            <person name="Vazquez M."/>
            <person name="Ceapa C.D."/>
            <person name="Rodriguez Luna D."/>
            <person name="Sanchez Esquivel S."/>
        </authorList>
    </citation>
    <scope>NUCLEOTIDE SEQUENCE [LARGE SCALE GENOMIC DNA]</scope>
    <source>
        <strain evidence="4 5">NF3</strain>
    </source>
</reference>
<dbReference type="InterPro" id="IPR039448">
    <property type="entry name" value="Beta_helix"/>
</dbReference>
<dbReference type="AlphaFoldDB" id="A0A1T3NLC3"/>
<accession>A0A1T3NLC3</accession>